<evidence type="ECO:0000256" key="3">
    <source>
        <dbReference type="ARBA" id="ARBA00012027"/>
    </source>
</evidence>
<sequence length="233" mass="26217">MSELSVLEKQLIDSFDDLKLSDSERAELKELARPLSTDKVSFIRNRAFAIARDKIATASGDDNAAEALSALGWLERVVKTLDQATRKQAITSGAYFSPGTACMKKIVDLCHQAKRNIDICVFTISDDRLSAAIKKAHDRGVQVRIITDNDKANDSGSDVDRLARQGVPLRMDRTEYHMHHKFALFDRGTLLNGSFNWTRSATDKNEENILVTDSETLCASYLEQFERLWQKFA</sequence>
<evidence type="ECO:0000259" key="7">
    <source>
        <dbReference type="Pfam" id="PF13091"/>
    </source>
</evidence>
<keyword evidence="5" id="KW-0442">Lipid degradation</keyword>
<dbReference type="InterPro" id="IPR051406">
    <property type="entry name" value="PLD_domain"/>
</dbReference>
<comment type="similarity">
    <text evidence="2">Belongs to the phospholipase D family.</text>
</comment>
<evidence type="ECO:0000313" key="9">
    <source>
        <dbReference type="Proteomes" id="UP000292544"/>
    </source>
</evidence>
<accession>A0ABY1WTE3</accession>
<reference evidence="9" key="1">
    <citation type="submission" date="2019-02" db="EMBL/GenBank/DDBJ databases">
        <title>Draft genome sequence of Muricauda sp. 176CP4-71.</title>
        <authorList>
            <person name="Park J.-S."/>
        </authorList>
    </citation>
    <scope>NUCLEOTIDE SEQUENCE [LARGE SCALE GENOMIC DNA]</scope>
    <source>
        <strain evidence="9">176GS2-150</strain>
    </source>
</reference>
<evidence type="ECO:0000313" key="8">
    <source>
        <dbReference type="EMBL" id="TAA47797.1"/>
    </source>
</evidence>
<dbReference type="CDD" id="cd09171">
    <property type="entry name" value="PLDc_vPLD6_like"/>
    <property type="match status" value="1"/>
</dbReference>
<name>A0ABY1WTE3_9GAMM</name>
<protein>
    <recommendedName>
        <fullName evidence="3">phospholipase D</fullName>
        <ecNumber evidence="3">3.1.4.4</ecNumber>
    </recommendedName>
</protein>
<dbReference type="Gene3D" id="3.30.870.10">
    <property type="entry name" value="Endonuclease Chain A"/>
    <property type="match status" value="1"/>
</dbReference>
<organism evidence="8 9">
    <name type="scientific">Corallincola spongiicola</name>
    <dbReference type="NCBI Taxonomy" id="2520508"/>
    <lineage>
        <taxon>Bacteria</taxon>
        <taxon>Pseudomonadati</taxon>
        <taxon>Pseudomonadota</taxon>
        <taxon>Gammaproteobacteria</taxon>
        <taxon>Alteromonadales</taxon>
        <taxon>Psychromonadaceae</taxon>
        <taxon>Corallincola</taxon>
    </lineage>
</organism>
<dbReference type="EMBL" id="SHLY01000001">
    <property type="protein sequence ID" value="TAA47797.1"/>
    <property type="molecule type" value="Genomic_DNA"/>
</dbReference>
<dbReference type="EC" id="3.1.4.4" evidence="3"/>
<evidence type="ECO:0000256" key="2">
    <source>
        <dbReference type="ARBA" id="ARBA00008664"/>
    </source>
</evidence>
<keyword evidence="4" id="KW-0378">Hydrolase</keyword>
<keyword evidence="6" id="KW-0443">Lipid metabolism</keyword>
<dbReference type="PANTHER" id="PTHR43856">
    <property type="entry name" value="CARDIOLIPIN HYDROLASE"/>
    <property type="match status" value="1"/>
</dbReference>
<comment type="catalytic activity">
    <reaction evidence="1">
        <text>a 1,2-diacyl-sn-glycero-3-phosphocholine + H2O = a 1,2-diacyl-sn-glycero-3-phosphate + choline + H(+)</text>
        <dbReference type="Rhea" id="RHEA:14445"/>
        <dbReference type="ChEBI" id="CHEBI:15354"/>
        <dbReference type="ChEBI" id="CHEBI:15377"/>
        <dbReference type="ChEBI" id="CHEBI:15378"/>
        <dbReference type="ChEBI" id="CHEBI:57643"/>
        <dbReference type="ChEBI" id="CHEBI:58608"/>
        <dbReference type="EC" id="3.1.4.4"/>
    </reaction>
</comment>
<dbReference type="PANTHER" id="PTHR43856:SF1">
    <property type="entry name" value="MITOCHONDRIAL CARDIOLIPIN HYDROLASE"/>
    <property type="match status" value="1"/>
</dbReference>
<gene>
    <name evidence="8" type="ORF">EXY25_00670</name>
</gene>
<keyword evidence="9" id="KW-1185">Reference proteome</keyword>
<evidence type="ECO:0000256" key="4">
    <source>
        <dbReference type="ARBA" id="ARBA00022801"/>
    </source>
</evidence>
<dbReference type="Proteomes" id="UP000292544">
    <property type="component" value="Unassembled WGS sequence"/>
</dbReference>
<evidence type="ECO:0000256" key="1">
    <source>
        <dbReference type="ARBA" id="ARBA00000798"/>
    </source>
</evidence>
<comment type="caution">
    <text evidence="8">The sequence shown here is derived from an EMBL/GenBank/DDBJ whole genome shotgun (WGS) entry which is preliminary data.</text>
</comment>
<evidence type="ECO:0000256" key="5">
    <source>
        <dbReference type="ARBA" id="ARBA00022963"/>
    </source>
</evidence>
<dbReference type="RefSeq" id="WP_130565353.1">
    <property type="nucleotide sequence ID" value="NZ_SHLY01000001.1"/>
</dbReference>
<evidence type="ECO:0000256" key="6">
    <source>
        <dbReference type="ARBA" id="ARBA00023098"/>
    </source>
</evidence>
<dbReference type="Pfam" id="PF13091">
    <property type="entry name" value="PLDc_2"/>
    <property type="match status" value="1"/>
</dbReference>
<dbReference type="SUPFAM" id="SSF56024">
    <property type="entry name" value="Phospholipase D/nuclease"/>
    <property type="match status" value="1"/>
</dbReference>
<feature type="domain" description="Phospholipase D-like" evidence="7">
    <location>
        <begin position="107"/>
        <end position="229"/>
    </location>
</feature>
<dbReference type="InterPro" id="IPR025202">
    <property type="entry name" value="PLD-like_dom"/>
</dbReference>
<proteinExistence type="inferred from homology"/>